<dbReference type="PIRSF" id="PIRSF001461">
    <property type="entry name" value="RPE"/>
    <property type="match status" value="1"/>
</dbReference>
<evidence type="ECO:0000256" key="1">
    <source>
        <dbReference type="ARBA" id="ARBA00001782"/>
    </source>
</evidence>
<dbReference type="Pfam" id="PF00834">
    <property type="entry name" value="Ribul_P_3_epim"/>
    <property type="match status" value="1"/>
</dbReference>
<dbReference type="NCBIfam" id="TIGR01163">
    <property type="entry name" value="rpe"/>
    <property type="match status" value="1"/>
</dbReference>
<feature type="binding site" evidence="10">
    <location>
        <begin position="180"/>
        <end position="182"/>
    </location>
    <ligand>
        <name>substrate</name>
    </ligand>
</feature>
<dbReference type="Proteomes" id="UP000503297">
    <property type="component" value="Chromosome"/>
</dbReference>
<feature type="binding site" evidence="10 14">
    <location>
        <begin position="202"/>
        <end position="203"/>
    </location>
    <ligand>
        <name>substrate</name>
    </ligand>
</feature>
<feature type="binding site" evidence="10 14">
    <location>
        <position position="10"/>
    </location>
    <ligand>
        <name>substrate</name>
    </ligand>
</feature>
<evidence type="ECO:0000313" key="15">
    <source>
        <dbReference type="EMBL" id="QKF06784.1"/>
    </source>
</evidence>
<proteinExistence type="inferred from homology"/>
<dbReference type="GO" id="GO:0005737">
    <property type="term" value="C:cytoplasm"/>
    <property type="evidence" value="ECO:0007669"/>
    <property type="project" value="UniProtKB-ARBA"/>
</dbReference>
<keyword evidence="13" id="KW-0170">Cobalt</keyword>
<dbReference type="EMBL" id="CP053716">
    <property type="protein sequence ID" value="QKF06784.1"/>
    <property type="molecule type" value="Genomic_DNA"/>
</dbReference>
<evidence type="ECO:0000256" key="13">
    <source>
        <dbReference type="PIRSR" id="PIRSR001461-2"/>
    </source>
</evidence>
<dbReference type="KEGG" id="bwa:HLV38_00590"/>
<comment type="pathway">
    <text evidence="10">Carbohydrate degradation.</text>
</comment>
<feature type="binding site" evidence="10 13">
    <location>
        <position position="37"/>
    </location>
    <ligand>
        <name>a divalent metal cation</name>
        <dbReference type="ChEBI" id="CHEBI:60240"/>
    </ligand>
</feature>
<dbReference type="CDD" id="cd00429">
    <property type="entry name" value="RPE"/>
    <property type="match status" value="1"/>
</dbReference>
<dbReference type="GO" id="GO:0006098">
    <property type="term" value="P:pentose-phosphate shunt"/>
    <property type="evidence" value="ECO:0007669"/>
    <property type="project" value="UniProtKB-UniRule"/>
</dbReference>
<dbReference type="NCBIfam" id="NF004076">
    <property type="entry name" value="PRK05581.1-4"/>
    <property type="match status" value="1"/>
</dbReference>
<dbReference type="GO" id="GO:0004750">
    <property type="term" value="F:D-ribulose-phosphate 3-epimerase activity"/>
    <property type="evidence" value="ECO:0007669"/>
    <property type="project" value="UniProtKB-UniRule"/>
</dbReference>
<dbReference type="EC" id="5.1.3.1" evidence="7 10"/>
<dbReference type="PROSITE" id="PS01085">
    <property type="entry name" value="RIBUL_P_3_EPIMER_1"/>
    <property type="match status" value="1"/>
</dbReference>
<dbReference type="InterPro" id="IPR026019">
    <property type="entry name" value="Ribul_P_3_epim"/>
</dbReference>
<feature type="binding site" evidence="10 14">
    <location>
        <position position="68"/>
    </location>
    <ligand>
        <name>substrate</name>
    </ligand>
</feature>
<keyword evidence="13" id="KW-0464">Manganese</keyword>
<protein>
    <recommendedName>
        <fullName evidence="7 10">Ribulose-phosphate 3-epimerase</fullName>
        <ecNumber evidence="7 10">5.1.3.1</ecNumber>
    </recommendedName>
</protein>
<comment type="cofactor">
    <cofactor evidence="4">
        <name>Zn(2+)</name>
        <dbReference type="ChEBI" id="CHEBI:29105"/>
    </cofactor>
</comment>
<dbReference type="FunFam" id="3.20.20.70:FF:000004">
    <property type="entry name" value="Ribulose-phosphate 3-epimerase"/>
    <property type="match status" value="1"/>
</dbReference>
<evidence type="ECO:0000256" key="7">
    <source>
        <dbReference type="ARBA" id="ARBA00013188"/>
    </source>
</evidence>
<comment type="function">
    <text evidence="10">Catalyzes the reversible epimerization of D-ribulose 5-phosphate to D-xylulose 5-phosphate.</text>
</comment>
<feature type="binding site" evidence="10 13">
    <location>
        <position position="68"/>
    </location>
    <ligand>
        <name>a divalent metal cation</name>
        <dbReference type="ChEBI" id="CHEBI:60240"/>
    </ligand>
</feature>
<evidence type="ECO:0000256" key="11">
    <source>
        <dbReference type="PIRNR" id="PIRNR001461"/>
    </source>
</evidence>
<dbReference type="GO" id="GO:0046872">
    <property type="term" value="F:metal ion binding"/>
    <property type="evidence" value="ECO:0007669"/>
    <property type="project" value="UniProtKB-UniRule"/>
</dbReference>
<evidence type="ECO:0000256" key="6">
    <source>
        <dbReference type="ARBA" id="ARBA00009541"/>
    </source>
</evidence>
<feature type="active site" description="Proton donor" evidence="10 12">
    <location>
        <position position="180"/>
    </location>
</feature>
<keyword evidence="8 10" id="KW-0479">Metal-binding</keyword>
<comment type="catalytic activity">
    <reaction evidence="1 10 11">
        <text>D-ribulose 5-phosphate = D-xylulose 5-phosphate</text>
        <dbReference type="Rhea" id="RHEA:13677"/>
        <dbReference type="ChEBI" id="CHEBI:57737"/>
        <dbReference type="ChEBI" id="CHEBI:58121"/>
        <dbReference type="EC" id="5.1.3.1"/>
    </reaction>
</comment>
<evidence type="ECO:0000256" key="14">
    <source>
        <dbReference type="PIRSR" id="PIRSR001461-3"/>
    </source>
</evidence>
<evidence type="ECO:0000256" key="5">
    <source>
        <dbReference type="ARBA" id="ARBA00001954"/>
    </source>
</evidence>
<feature type="binding site" evidence="10 13">
    <location>
        <position position="35"/>
    </location>
    <ligand>
        <name>a divalent metal cation</name>
        <dbReference type="ChEBI" id="CHEBI:60240"/>
    </ligand>
</feature>
<evidence type="ECO:0000256" key="12">
    <source>
        <dbReference type="PIRSR" id="PIRSR001461-1"/>
    </source>
</evidence>
<feature type="binding site" evidence="14">
    <location>
        <position position="182"/>
    </location>
    <ligand>
        <name>substrate</name>
    </ligand>
</feature>
<gene>
    <name evidence="10 15" type="primary">rpe</name>
    <name evidence="15" type="ORF">HLV38_00590</name>
</gene>
<dbReference type="InterPro" id="IPR000056">
    <property type="entry name" value="Ribul_P_3_epim-like"/>
</dbReference>
<evidence type="ECO:0000256" key="3">
    <source>
        <dbReference type="ARBA" id="ARBA00001941"/>
    </source>
</evidence>
<comment type="similarity">
    <text evidence="6 10 11">Belongs to the ribulose-phosphate 3-epimerase family.</text>
</comment>
<comment type="cofactor">
    <cofactor evidence="5">
        <name>Fe(2+)</name>
        <dbReference type="ChEBI" id="CHEBI:29033"/>
    </cofactor>
</comment>
<dbReference type="Gene3D" id="3.20.20.70">
    <property type="entry name" value="Aldolase class I"/>
    <property type="match status" value="1"/>
</dbReference>
<evidence type="ECO:0000256" key="10">
    <source>
        <dbReference type="HAMAP-Rule" id="MF_02227"/>
    </source>
</evidence>
<dbReference type="AlphaFoldDB" id="A0A6M8IZM0"/>
<sequence length="249" mass="26315">MFKPLQIAPSILSADFMHLADDIALMERAGAALVHVDVMDGHFVPNLTMGVPIIRQLRKATDLPLDVHLMIENPLRQLDWFLQAGCHVVTVHAETLYGAELDQAVDRIVEAGCLPALALRPRTPVEVLAPVIGRLHMVLVMSVEPGFSGQRYHEGSELKVAAVARMARAVGNHDLLIEVDGGIGPATVGLVAAAGADVMVCGSAFFDAADPARALAEVRERGDAARLAALQGQEGPQGFSGPKGGAACR</sequence>
<organism evidence="15 16">
    <name type="scientific">Berryella wangjianweii</name>
    <dbReference type="NCBI Taxonomy" id="2734634"/>
    <lineage>
        <taxon>Bacteria</taxon>
        <taxon>Bacillati</taxon>
        <taxon>Actinomycetota</taxon>
        <taxon>Coriobacteriia</taxon>
        <taxon>Eggerthellales</taxon>
        <taxon>Eggerthellaceae</taxon>
        <taxon>Berryella</taxon>
    </lineage>
</organism>
<evidence type="ECO:0000256" key="9">
    <source>
        <dbReference type="ARBA" id="ARBA00023235"/>
    </source>
</evidence>
<comment type="cofactor">
    <cofactor evidence="3">
        <name>Co(2+)</name>
        <dbReference type="ChEBI" id="CHEBI:48828"/>
    </cofactor>
</comment>
<evidence type="ECO:0000313" key="16">
    <source>
        <dbReference type="Proteomes" id="UP000503297"/>
    </source>
</evidence>
<comment type="cofactor">
    <cofactor evidence="2">
        <name>Mn(2+)</name>
        <dbReference type="ChEBI" id="CHEBI:29035"/>
    </cofactor>
</comment>
<dbReference type="InterPro" id="IPR013785">
    <property type="entry name" value="Aldolase_TIM"/>
</dbReference>
<comment type="cofactor">
    <cofactor evidence="10 13">
        <name>a divalent metal cation</name>
        <dbReference type="ChEBI" id="CHEBI:60240"/>
    </cofactor>
    <text evidence="10 13">Binds 1 divalent metal cation per subunit.</text>
</comment>
<dbReference type="HAMAP" id="MF_02227">
    <property type="entry name" value="RPE"/>
    <property type="match status" value="1"/>
</dbReference>
<evidence type="ECO:0000256" key="4">
    <source>
        <dbReference type="ARBA" id="ARBA00001947"/>
    </source>
</evidence>
<keyword evidence="16" id="KW-1185">Reference proteome</keyword>
<dbReference type="RefSeq" id="WP_172165780.1">
    <property type="nucleotide sequence ID" value="NZ_CP053716.1"/>
</dbReference>
<keyword evidence="9 10" id="KW-0413">Isomerase</keyword>
<keyword evidence="13" id="KW-0862">Zinc</keyword>
<evidence type="ECO:0000256" key="2">
    <source>
        <dbReference type="ARBA" id="ARBA00001936"/>
    </source>
</evidence>
<dbReference type="GO" id="GO:0019323">
    <property type="term" value="P:pentose catabolic process"/>
    <property type="evidence" value="ECO:0007669"/>
    <property type="project" value="UniProtKB-UniRule"/>
</dbReference>
<keyword evidence="10 11" id="KW-0119">Carbohydrate metabolism</keyword>
<reference evidence="16" key="1">
    <citation type="submission" date="2020-05" db="EMBL/GenBank/DDBJ databases">
        <title>Novel species in genus Nocardioides.</title>
        <authorList>
            <person name="Zhang G."/>
        </authorList>
    </citation>
    <scope>NUCLEOTIDE SEQUENCE [LARGE SCALE GENOMIC DNA]</scope>
    <source>
        <strain evidence="16">zg-1050</strain>
    </source>
</reference>
<dbReference type="SUPFAM" id="SSF51366">
    <property type="entry name" value="Ribulose-phoshate binding barrel"/>
    <property type="match status" value="1"/>
</dbReference>
<feature type="binding site" evidence="10 13">
    <location>
        <position position="180"/>
    </location>
    <ligand>
        <name>a divalent metal cation</name>
        <dbReference type="ChEBI" id="CHEBI:60240"/>
    </ligand>
</feature>
<feature type="binding site" evidence="10 14">
    <location>
        <begin position="146"/>
        <end position="149"/>
    </location>
    <ligand>
        <name>substrate</name>
    </ligand>
</feature>
<evidence type="ECO:0000256" key="8">
    <source>
        <dbReference type="ARBA" id="ARBA00022723"/>
    </source>
</evidence>
<dbReference type="PANTHER" id="PTHR11749">
    <property type="entry name" value="RIBULOSE-5-PHOSPHATE-3-EPIMERASE"/>
    <property type="match status" value="1"/>
</dbReference>
<accession>A0A6M8IZM0</accession>
<dbReference type="InterPro" id="IPR011060">
    <property type="entry name" value="RibuloseP-bd_barrel"/>
</dbReference>
<name>A0A6M8IZM0_9ACTN</name>
<feature type="active site" description="Proton acceptor" evidence="10 12">
    <location>
        <position position="37"/>
    </location>
</feature>